<dbReference type="PROSITE" id="PS51387">
    <property type="entry name" value="FAD_PCMH"/>
    <property type="match status" value="1"/>
</dbReference>
<dbReference type="InterPro" id="IPR012951">
    <property type="entry name" value="BBE"/>
</dbReference>
<dbReference type="OrthoDB" id="407275at2759"/>
<gene>
    <name evidence="8" type="primary">Aste57867_5135</name>
    <name evidence="7" type="ORF">As57867_005122</name>
    <name evidence="8" type="ORF">ASTE57867_5135</name>
</gene>
<dbReference type="GO" id="GO:0016491">
    <property type="term" value="F:oxidoreductase activity"/>
    <property type="evidence" value="ECO:0007669"/>
    <property type="project" value="UniProtKB-KW"/>
</dbReference>
<name>A0A485KCI1_9STRA</name>
<evidence type="ECO:0000256" key="2">
    <source>
        <dbReference type="ARBA" id="ARBA00005466"/>
    </source>
</evidence>
<evidence type="ECO:0000259" key="6">
    <source>
        <dbReference type="PROSITE" id="PS51387"/>
    </source>
</evidence>
<dbReference type="InterPro" id="IPR016167">
    <property type="entry name" value="FAD-bd_PCMH_sub1"/>
</dbReference>
<proteinExistence type="inferred from homology"/>
<evidence type="ECO:0000256" key="3">
    <source>
        <dbReference type="ARBA" id="ARBA00022630"/>
    </source>
</evidence>
<organism evidence="8 9">
    <name type="scientific">Aphanomyces stellatus</name>
    <dbReference type="NCBI Taxonomy" id="120398"/>
    <lineage>
        <taxon>Eukaryota</taxon>
        <taxon>Sar</taxon>
        <taxon>Stramenopiles</taxon>
        <taxon>Oomycota</taxon>
        <taxon>Saprolegniomycetes</taxon>
        <taxon>Saprolegniales</taxon>
        <taxon>Verrucalvaceae</taxon>
        <taxon>Aphanomyces</taxon>
    </lineage>
</organism>
<sequence>MGSSSSKPTAGRDAARTAAAQSLAETHAEVLTSIPLDGGSLLLARAGDEAYHAQRSTAFCYNDSGYPCAIFLPAHARDVAAIVAAVAPLKLDLAIAGGKHSAVCLPDNAIVIDLSRLVSVTPNTTERWVDVGGGAKIGAVDAALAGTGFGIVGGTHPDTGVGGSTQAGGWGWLGRQHGMAVDHWLEADVVLPSGELVVVNDTNEHKDLMRALRGGGGNFGVVTRFRFALHPVDVCDYNFLVRMSPTVASATATLQAFSAHMAVAPSFACGKSVLPCGAPVIINLFTAVGSKDVVNDNGAWIESTRHLSGPWFTPTKQIVRGADYHKDLQQVLVPHTPRGYTFAACYSIKDLSDTMVNVLVHFTRVQIPSSKPAVMVLCLGGAIATGVLGRPTVLSHRSNGWWILIETMAPDMEPATVVKHKKWLADFQAAVVAADVCAAPSSHVIIDAKAADYAAATTFDSDTMKFLREVKTQYDPANVFHMNHNIQPLP</sequence>
<comment type="similarity">
    <text evidence="2">Belongs to the oxygen-dependent FAD-linked oxidoreductase family.</text>
</comment>
<dbReference type="Pfam" id="PF08031">
    <property type="entry name" value="BBE"/>
    <property type="match status" value="1"/>
</dbReference>
<dbReference type="EMBL" id="VJMH01001529">
    <property type="protein sequence ID" value="KAF0711690.1"/>
    <property type="molecule type" value="Genomic_DNA"/>
</dbReference>
<keyword evidence="5" id="KW-0560">Oxidoreductase</keyword>
<dbReference type="EMBL" id="CAADRA010001530">
    <property type="protein sequence ID" value="VFT82215.1"/>
    <property type="molecule type" value="Genomic_DNA"/>
</dbReference>
<dbReference type="InterPro" id="IPR016169">
    <property type="entry name" value="FAD-bd_PCMH_sub2"/>
</dbReference>
<dbReference type="GO" id="GO:0071949">
    <property type="term" value="F:FAD binding"/>
    <property type="evidence" value="ECO:0007669"/>
    <property type="project" value="InterPro"/>
</dbReference>
<dbReference type="PANTHER" id="PTHR42973:SF39">
    <property type="entry name" value="FAD-BINDING PCMH-TYPE DOMAIN-CONTAINING PROTEIN"/>
    <property type="match status" value="1"/>
</dbReference>
<reference evidence="7" key="2">
    <citation type="submission" date="2019-06" db="EMBL/GenBank/DDBJ databases">
        <title>Genomics analysis of Aphanomyces spp. identifies a new class of oomycete effector associated with host adaptation.</title>
        <authorList>
            <person name="Gaulin E."/>
        </authorList>
    </citation>
    <scope>NUCLEOTIDE SEQUENCE</scope>
    <source>
        <strain evidence="7">CBS 578.67</strain>
    </source>
</reference>
<dbReference type="Gene3D" id="3.40.462.20">
    <property type="match status" value="1"/>
</dbReference>
<dbReference type="SUPFAM" id="SSF56176">
    <property type="entry name" value="FAD-binding/transporter-associated domain-like"/>
    <property type="match status" value="1"/>
</dbReference>
<dbReference type="InterPro" id="IPR016166">
    <property type="entry name" value="FAD-bd_PCMH"/>
</dbReference>
<dbReference type="InterPro" id="IPR006094">
    <property type="entry name" value="Oxid_FAD_bind_N"/>
</dbReference>
<protein>
    <submittedName>
        <fullName evidence="8">Aste57867_5135 protein</fullName>
    </submittedName>
</protein>
<dbReference type="InterPro" id="IPR050416">
    <property type="entry name" value="FAD-linked_Oxidoreductase"/>
</dbReference>
<evidence type="ECO:0000256" key="1">
    <source>
        <dbReference type="ARBA" id="ARBA00001974"/>
    </source>
</evidence>
<dbReference type="Gene3D" id="3.30.465.10">
    <property type="match status" value="1"/>
</dbReference>
<dbReference type="Proteomes" id="UP000332933">
    <property type="component" value="Unassembled WGS sequence"/>
</dbReference>
<keyword evidence="4" id="KW-0274">FAD</keyword>
<feature type="domain" description="FAD-binding PCMH-type" evidence="6">
    <location>
        <begin position="63"/>
        <end position="232"/>
    </location>
</feature>
<evidence type="ECO:0000313" key="9">
    <source>
        <dbReference type="Proteomes" id="UP000332933"/>
    </source>
</evidence>
<dbReference type="AlphaFoldDB" id="A0A485KCI1"/>
<evidence type="ECO:0000313" key="7">
    <source>
        <dbReference type="EMBL" id="KAF0711690.1"/>
    </source>
</evidence>
<dbReference type="Gene3D" id="3.30.43.10">
    <property type="entry name" value="Uridine Diphospho-n-acetylenolpyruvylglucosamine Reductase, domain 2"/>
    <property type="match status" value="1"/>
</dbReference>
<dbReference type="Pfam" id="PF01565">
    <property type="entry name" value="FAD_binding_4"/>
    <property type="match status" value="1"/>
</dbReference>
<evidence type="ECO:0000256" key="4">
    <source>
        <dbReference type="ARBA" id="ARBA00022827"/>
    </source>
</evidence>
<accession>A0A485KCI1</accession>
<evidence type="ECO:0000256" key="5">
    <source>
        <dbReference type="ARBA" id="ARBA00023002"/>
    </source>
</evidence>
<dbReference type="InterPro" id="IPR036318">
    <property type="entry name" value="FAD-bd_PCMH-like_sf"/>
</dbReference>
<dbReference type="PANTHER" id="PTHR42973">
    <property type="entry name" value="BINDING OXIDOREDUCTASE, PUTATIVE (AFU_ORTHOLOGUE AFUA_1G17690)-RELATED"/>
    <property type="match status" value="1"/>
</dbReference>
<comment type="cofactor">
    <cofactor evidence="1">
        <name>FAD</name>
        <dbReference type="ChEBI" id="CHEBI:57692"/>
    </cofactor>
</comment>
<keyword evidence="9" id="KW-1185">Reference proteome</keyword>
<keyword evidence="3" id="KW-0285">Flavoprotein</keyword>
<evidence type="ECO:0000313" key="8">
    <source>
        <dbReference type="EMBL" id="VFT82215.1"/>
    </source>
</evidence>
<reference evidence="8 9" key="1">
    <citation type="submission" date="2019-03" db="EMBL/GenBank/DDBJ databases">
        <authorList>
            <person name="Gaulin E."/>
            <person name="Dumas B."/>
        </authorList>
    </citation>
    <scope>NUCLEOTIDE SEQUENCE [LARGE SCALE GENOMIC DNA]</scope>
    <source>
        <strain evidence="8">CBS 568.67</strain>
    </source>
</reference>